<dbReference type="InterPro" id="IPR036597">
    <property type="entry name" value="Fido-like_dom_sf"/>
</dbReference>
<dbReference type="PANTHER" id="PTHR39426:SF1">
    <property type="entry name" value="HOMOLOGY TO DEATH-ON-CURING PROTEIN OF PHAGE P1"/>
    <property type="match status" value="1"/>
</dbReference>
<dbReference type="SUPFAM" id="SSF140931">
    <property type="entry name" value="Fic-like"/>
    <property type="match status" value="1"/>
</dbReference>
<dbReference type="InterPro" id="IPR003812">
    <property type="entry name" value="Fido"/>
</dbReference>
<organism evidence="2 3">
    <name type="scientific">Succinatimonas hippei (strain DSM 22608 / JCM 16073 / KCTC 15190 / YIT 12066)</name>
    <dbReference type="NCBI Taxonomy" id="762983"/>
    <lineage>
        <taxon>Bacteria</taxon>
        <taxon>Pseudomonadati</taxon>
        <taxon>Pseudomonadota</taxon>
        <taxon>Gammaproteobacteria</taxon>
        <taxon>Aeromonadales</taxon>
        <taxon>Succinivibrionaceae</taxon>
        <taxon>Succinatimonas</taxon>
    </lineage>
</organism>
<evidence type="ECO:0000259" key="1">
    <source>
        <dbReference type="PROSITE" id="PS51459"/>
    </source>
</evidence>
<keyword evidence="3" id="KW-1185">Reference proteome</keyword>
<dbReference type="PANTHER" id="PTHR39426">
    <property type="entry name" value="HOMOLOGY TO DEATH-ON-CURING PROTEIN OF PHAGE P1"/>
    <property type="match status" value="1"/>
</dbReference>
<dbReference type="OrthoDB" id="9802752at2"/>
<feature type="domain" description="Fido" evidence="1">
    <location>
        <begin position="4"/>
        <end position="122"/>
    </location>
</feature>
<dbReference type="EMBL" id="AEVO01000031">
    <property type="protein sequence ID" value="EFY07507.1"/>
    <property type="molecule type" value="Genomic_DNA"/>
</dbReference>
<comment type="caution">
    <text evidence="2">The sequence shown here is derived from an EMBL/GenBank/DDBJ whole genome shotgun (WGS) entry which is preliminary data.</text>
</comment>
<dbReference type="InterPro" id="IPR006440">
    <property type="entry name" value="Doc"/>
</dbReference>
<name>E8LIX6_SUCHY</name>
<dbReference type="Pfam" id="PF02661">
    <property type="entry name" value="Fic"/>
    <property type="match status" value="1"/>
</dbReference>
<sequence>MKKYDTQTIVFLHDEIIKHYGGLGGIKNYNLLEACLSSGFAGFGDIELYKTTLEKIAKIAFSIIKNHPFNDGNKRTGIATMEFLLNLNNTELIISNDELYDITMDISTGKADEQKLSLILKQHTKHFL</sequence>
<dbReference type="GO" id="GO:0016301">
    <property type="term" value="F:kinase activity"/>
    <property type="evidence" value="ECO:0007669"/>
    <property type="project" value="InterPro"/>
</dbReference>
<accession>E8LIX6</accession>
<dbReference type="STRING" id="762983.HMPREF9444_00648"/>
<dbReference type="NCBIfam" id="TIGR01550">
    <property type="entry name" value="DOC_P1"/>
    <property type="match status" value="1"/>
</dbReference>
<dbReference type="Proteomes" id="UP000018458">
    <property type="component" value="Unassembled WGS sequence"/>
</dbReference>
<dbReference type="InterPro" id="IPR053737">
    <property type="entry name" value="Type_II_TA_Toxin"/>
</dbReference>
<dbReference type="AlphaFoldDB" id="E8LIX6"/>
<protein>
    <submittedName>
        <fullName evidence="2">Death-on-curing family protein</fullName>
    </submittedName>
</protein>
<dbReference type="HOGENOM" id="CLU_115697_7_0_6"/>
<dbReference type="eggNOG" id="COG3654">
    <property type="taxonomic scope" value="Bacteria"/>
</dbReference>
<gene>
    <name evidence="2" type="ORF">HMPREF9444_00648</name>
</gene>
<reference evidence="2 3" key="1">
    <citation type="submission" date="2011-01" db="EMBL/GenBank/DDBJ databases">
        <authorList>
            <person name="Weinstock G."/>
            <person name="Sodergren E."/>
            <person name="Clifton S."/>
            <person name="Fulton L."/>
            <person name="Fulton B."/>
            <person name="Courtney L."/>
            <person name="Fronick C."/>
            <person name="Harrison M."/>
            <person name="Strong C."/>
            <person name="Farmer C."/>
            <person name="Delahaunty K."/>
            <person name="Markovic C."/>
            <person name="Hall O."/>
            <person name="Minx P."/>
            <person name="Tomlinson C."/>
            <person name="Mitreva M."/>
            <person name="Hou S."/>
            <person name="Chen J."/>
            <person name="Wollam A."/>
            <person name="Pepin K.H."/>
            <person name="Johnson M."/>
            <person name="Bhonagiri V."/>
            <person name="Zhang X."/>
            <person name="Suruliraj S."/>
            <person name="Warren W."/>
            <person name="Chinwalla A."/>
            <person name="Mardis E.R."/>
            <person name="Wilson R.K."/>
        </authorList>
    </citation>
    <scope>NUCLEOTIDE SEQUENCE [LARGE SCALE GENOMIC DNA]</scope>
    <source>
        <strain evidence="3">DSM 22608 / JCM 16073 / KCTC 15190 / YIT 12066</strain>
    </source>
</reference>
<evidence type="ECO:0000313" key="2">
    <source>
        <dbReference type="EMBL" id="EFY07507.1"/>
    </source>
</evidence>
<dbReference type="PROSITE" id="PS51459">
    <property type="entry name" value="FIDO"/>
    <property type="match status" value="1"/>
</dbReference>
<dbReference type="RefSeq" id="WP_009142864.1">
    <property type="nucleotide sequence ID" value="NZ_GL830968.1"/>
</dbReference>
<evidence type="ECO:0000313" key="3">
    <source>
        <dbReference type="Proteomes" id="UP000018458"/>
    </source>
</evidence>
<proteinExistence type="predicted"/>
<dbReference type="Gene3D" id="1.20.120.1870">
    <property type="entry name" value="Fic/DOC protein, Fido domain"/>
    <property type="match status" value="1"/>
</dbReference>